<dbReference type="PANTHER" id="PTHR36183">
    <property type="entry name" value="BETA-GLUCURONIDASE"/>
    <property type="match status" value="1"/>
</dbReference>
<name>A0AAD5V8R2_9APHY</name>
<dbReference type="InterPro" id="IPR052974">
    <property type="entry name" value="GH79_Enzymes"/>
</dbReference>
<dbReference type="InterPro" id="IPR031728">
    <property type="entry name" value="GlcAase_C"/>
</dbReference>
<dbReference type="Proteomes" id="UP001212997">
    <property type="component" value="Unassembled WGS sequence"/>
</dbReference>
<evidence type="ECO:0000259" key="1">
    <source>
        <dbReference type="Pfam" id="PF16862"/>
    </source>
</evidence>
<dbReference type="Gene3D" id="3.20.20.80">
    <property type="entry name" value="Glycosidases"/>
    <property type="match status" value="1"/>
</dbReference>
<comment type="caution">
    <text evidence="2">The sequence shown here is derived from an EMBL/GenBank/DDBJ whole genome shotgun (WGS) entry which is preliminary data.</text>
</comment>
<dbReference type="Pfam" id="PF16862">
    <property type="entry name" value="Glyco_hydro_79C"/>
    <property type="match status" value="1"/>
</dbReference>
<keyword evidence="3" id="KW-1185">Reference proteome</keyword>
<sequence length="578" mass="63146">MQNYLSNIRARMSNPLRIRVGGNGMDSSTYVPTQTDQMIHLTDPDAYFNDIPADFGPVLFEVMNTMADNVGSMEFIIGLSMQDPDNYDNAVELALDAKKMLGDRLDAMLLGNEPDLYQGHGKRESYEIKDYIPEVGGIFERFRDAGVVNGNDSLIGGPTTCCRWDLDEIISAGLNQYPYKYYTLQHYPNHNCGGPTPANTNMSFYITHSNVPKYIWWNDGNSRGIQMAKASGVPLLLTEYNSVSCGGSNISDTFGMALWGTDIALQAAATNYSGAYLHTREYGITYNLFDPPPTNDSLASGWYTGPIYYTMLVVAETLSSTGSIVVDLNITQDNAAAYGIYDNAGKTRGKVLFINYASPEFVDEGQSTNRVLRIPANITSGVGVRILDAPSVYSKSSSNPIAVALTDTVTWANQTVGDFGDLIGTRYTESFDCEKGCSVNVPGPGIALVYFLSDGPDNFYEGNSTIVGPVLVSAGLPVPRLSEPLRQHILSLLPIIRAPSIRIQTRLMREVPLDLPAKSLPRTLIYALLRILNLIPNRPTTQRLINQAPIQVCIRVITIVRVIGLLVSHADATPLGSG</sequence>
<evidence type="ECO:0000313" key="3">
    <source>
        <dbReference type="Proteomes" id="UP001212997"/>
    </source>
</evidence>
<reference evidence="2" key="1">
    <citation type="submission" date="2022-07" db="EMBL/GenBank/DDBJ databases">
        <title>Genome Sequence of Physisporinus lineatus.</title>
        <authorList>
            <person name="Buettner E."/>
        </authorList>
    </citation>
    <scope>NUCLEOTIDE SEQUENCE</scope>
    <source>
        <strain evidence="2">VT162</strain>
    </source>
</reference>
<accession>A0AAD5V8R2</accession>
<protein>
    <recommendedName>
        <fullName evidence="1">Beta-glucuronidase C-terminal domain-containing protein</fullName>
    </recommendedName>
</protein>
<organism evidence="2 3">
    <name type="scientific">Meripilus lineatus</name>
    <dbReference type="NCBI Taxonomy" id="2056292"/>
    <lineage>
        <taxon>Eukaryota</taxon>
        <taxon>Fungi</taxon>
        <taxon>Dikarya</taxon>
        <taxon>Basidiomycota</taxon>
        <taxon>Agaricomycotina</taxon>
        <taxon>Agaricomycetes</taxon>
        <taxon>Polyporales</taxon>
        <taxon>Meripilaceae</taxon>
        <taxon>Meripilus</taxon>
    </lineage>
</organism>
<dbReference type="EMBL" id="JANAWD010000048">
    <property type="protein sequence ID" value="KAJ3489296.1"/>
    <property type="molecule type" value="Genomic_DNA"/>
</dbReference>
<gene>
    <name evidence="2" type="ORF">NLI96_g2228</name>
</gene>
<feature type="domain" description="Beta-glucuronidase C-terminal" evidence="1">
    <location>
        <begin position="337"/>
        <end position="448"/>
    </location>
</feature>
<evidence type="ECO:0000313" key="2">
    <source>
        <dbReference type="EMBL" id="KAJ3489296.1"/>
    </source>
</evidence>
<dbReference type="AlphaFoldDB" id="A0AAD5V8R2"/>
<dbReference type="PANTHER" id="PTHR36183:SF2">
    <property type="entry name" value="BETA-GLUCURONIDASE C-TERMINAL DOMAIN-CONTAINING PROTEIN"/>
    <property type="match status" value="1"/>
</dbReference>
<proteinExistence type="predicted"/>
<dbReference type="InterPro" id="IPR017853">
    <property type="entry name" value="GH"/>
</dbReference>
<dbReference type="SUPFAM" id="SSF51445">
    <property type="entry name" value="(Trans)glycosidases"/>
    <property type="match status" value="1"/>
</dbReference>